<accession>A0ABQ4XTM3</accession>
<reference evidence="1" key="2">
    <citation type="submission" date="2022-01" db="EMBL/GenBank/DDBJ databases">
        <authorList>
            <person name="Yamashiro T."/>
            <person name="Shiraishi A."/>
            <person name="Satake H."/>
            <person name="Nakayama K."/>
        </authorList>
    </citation>
    <scope>NUCLEOTIDE SEQUENCE</scope>
</reference>
<dbReference type="EMBL" id="BQNB010009812">
    <property type="protein sequence ID" value="GJS68743.1"/>
    <property type="molecule type" value="Genomic_DNA"/>
</dbReference>
<comment type="caution">
    <text evidence="1">The sequence shown here is derived from an EMBL/GenBank/DDBJ whole genome shotgun (WGS) entry which is preliminary data.</text>
</comment>
<evidence type="ECO:0000313" key="2">
    <source>
        <dbReference type="Proteomes" id="UP001151760"/>
    </source>
</evidence>
<protein>
    <submittedName>
        <fullName evidence="1">Uncharacterized protein</fullName>
    </submittedName>
</protein>
<reference evidence="1" key="1">
    <citation type="journal article" date="2022" name="Int. J. Mol. Sci.">
        <title>Draft Genome of Tanacetum Coccineum: Genomic Comparison of Closely Related Tanacetum-Family Plants.</title>
        <authorList>
            <person name="Yamashiro T."/>
            <person name="Shiraishi A."/>
            <person name="Nakayama K."/>
            <person name="Satake H."/>
        </authorList>
    </citation>
    <scope>NUCLEOTIDE SEQUENCE</scope>
</reference>
<evidence type="ECO:0000313" key="1">
    <source>
        <dbReference type="EMBL" id="GJS68743.1"/>
    </source>
</evidence>
<name>A0ABQ4XTM3_9ASTR</name>
<organism evidence="1 2">
    <name type="scientific">Tanacetum coccineum</name>
    <dbReference type="NCBI Taxonomy" id="301880"/>
    <lineage>
        <taxon>Eukaryota</taxon>
        <taxon>Viridiplantae</taxon>
        <taxon>Streptophyta</taxon>
        <taxon>Embryophyta</taxon>
        <taxon>Tracheophyta</taxon>
        <taxon>Spermatophyta</taxon>
        <taxon>Magnoliopsida</taxon>
        <taxon>eudicotyledons</taxon>
        <taxon>Gunneridae</taxon>
        <taxon>Pentapetalae</taxon>
        <taxon>asterids</taxon>
        <taxon>campanulids</taxon>
        <taxon>Asterales</taxon>
        <taxon>Asteraceae</taxon>
        <taxon>Asteroideae</taxon>
        <taxon>Anthemideae</taxon>
        <taxon>Anthemidinae</taxon>
        <taxon>Tanacetum</taxon>
    </lineage>
</organism>
<keyword evidence="2" id="KW-1185">Reference proteome</keyword>
<gene>
    <name evidence="1" type="ORF">Tco_0683308</name>
</gene>
<dbReference type="Proteomes" id="UP001151760">
    <property type="component" value="Unassembled WGS sequence"/>
</dbReference>
<sequence>MFMVMFDDDINSSLICQEPPVPRGVINSHTYLLDKILKRSSEGAFVNMSATCLSKELYPQKCFSDIKASGIVQRLKMLFSSKPGILWILSPMFMVTFRKFDSSLIYQALGAGFNQLPRLSFVGICGKLSFGLICMVEISTIVLMDDLCCTKRDYKFWLLETMDSVVDHCSFPQRDRVLDCISSCKGLKRYSSPCCDESVSMLLGTNNIFVFGGDVGQCCLNLTPLSLRDTRPCEEGIFQRTSLVVVVRACGLQQIQPQNDNGSLEAESIVEAASTCYGSVFRQRRSVQVFVDVERSDPRLPVSKSFRRSLTKHVRSGKATPNQHHRIETTEKRFVIAAFVELEEIGTLDKLDPMDFDIFKTLDILAENCLSWD</sequence>
<proteinExistence type="predicted"/>